<reference evidence="2 3" key="1">
    <citation type="journal article" date="2012" name="Science">
        <title>The Paleozoic origin of enzymatic lignin decomposition reconstructed from 31 fungal genomes.</title>
        <authorList>
            <person name="Floudas D."/>
            <person name="Binder M."/>
            <person name="Riley R."/>
            <person name="Barry K."/>
            <person name="Blanchette R.A."/>
            <person name="Henrissat B."/>
            <person name="Martinez A.T."/>
            <person name="Otillar R."/>
            <person name="Spatafora J.W."/>
            <person name="Yadav J.S."/>
            <person name="Aerts A."/>
            <person name="Benoit I."/>
            <person name="Boyd A."/>
            <person name="Carlson A."/>
            <person name="Copeland A."/>
            <person name="Coutinho P.M."/>
            <person name="de Vries R.P."/>
            <person name="Ferreira P."/>
            <person name="Findley K."/>
            <person name="Foster B."/>
            <person name="Gaskell J."/>
            <person name="Glotzer D."/>
            <person name="Gorecki P."/>
            <person name="Heitman J."/>
            <person name="Hesse C."/>
            <person name="Hori C."/>
            <person name="Igarashi K."/>
            <person name="Jurgens J.A."/>
            <person name="Kallen N."/>
            <person name="Kersten P."/>
            <person name="Kohler A."/>
            <person name="Kuees U."/>
            <person name="Kumar T.K.A."/>
            <person name="Kuo A."/>
            <person name="LaButti K."/>
            <person name="Larrondo L.F."/>
            <person name="Lindquist E."/>
            <person name="Ling A."/>
            <person name="Lombard V."/>
            <person name="Lucas S."/>
            <person name="Lundell T."/>
            <person name="Martin R."/>
            <person name="McLaughlin D.J."/>
            <person name="Morgenstern I."/>
            <person name="Morin E."/>
            <person name="Murat C."/>
            <person name="Nagy L.G."/>
            <person name="Nolan M."/>
            <person name="Ohm R.A."/>
            <person name="Patyshakuliyeva A."/>
            <person name="Rokas A."/>
            <person name="Ruiz-Duenas F.J."/>
            <person name="Sabat G."/>
            <person name="Salamov A."/>
            <person name="Samejima M."/>
            <person name="Schmutz J."/>
            <person name="Slot J.C."/>
            <person name="St John F."/>
            <person name="Stenlid J."/>
            <person name="Sun H."/>
            <person name="Sun S."/>
            <person name="Syed K."/>
            <person name="Tsang A."/>
            <person name="Wiebenga A."/>
            <person name="Young D."/>
            <person name="Pisabarro A."/>
            <person name="Eastwood D.C."/>
            <person name="Martin F."/>
            <person name="Cullen D."/>
            <person name="Grigoriev I.V."/>
            <person name="Hibbett D.S."/>
        </authorList>
    </citation>
    <scope>NUCLEOTIDE SEQUENCE [LARGE SCALE GENOMIC DNA]</scope>
    <source>
        <strain evidence="2 3">DJM-731 SS1</strain>
    </source>
</reference>
<dbReference type="AlphaFoldDB" id="M5G3E4"/>
<organism evidence="2 3">
    <name type="scientific">Dacryopinax primogenitus (strain DJM 731)</name>
    <name type="common">Brown rot fungus</name>
    <dbReference type="NCBI Taxonomy" id="1858805"/>
    <lineage>
        <taxon>Eukaryota</taxon>
        <taxon>Fungi</taxon>
        <taxon>Dikarya</taxon>
        <taxon>Basidiomycota</taxon>
        <taxon>Agaricomycotina</taxon>
        <taxon>Dacrymycetes</taxon>
        <taxon>Dacrymycetales</taxon>
        <taxon>Dacrymycetaceae</taxon>
        <taxon>Dacryopinax</taxon>
    </lineage>
</organism>
<evidence type="ECO:0000313" key="2">
    <source>
        <dbReference type="EMBL" id="EJU04736.1"/>
    </source>
</evidence>
<dbReference type="RefSeq" id="XP_040631630.1">
    <property type="nucleotide sequence ID" value="XM_040769754.1"/>
</dbReference>
<dbReference type="STRING" id="1858805.M5G3E4"/>
<dbReference type="PANTHER" id="PTHR13832:SF792">
    <property type="entry name" value="GM14286P"/>
    <property type="match status" value="1"/>
</dbReference>
<accession>M5G3E4</accession>
<dbReference type="InterPro" id="IPR015655">
    <property type="entry name" value="PP2C"/>
</dbReference>
<gene>
    <name evidence="2" type="ORF">DACRYDRAFT_114076</name>
</gene>
<feature type="domain" description="PPM-type phosphatase" evidence="1">
    <location>
        <begin position="55"/>
        <end position="395"/>
    </location>
</feature>
<dbReference type="PROSITE" id="PS51746">
    <property type="entry name" value="PPM_2"/>
    <property type="match status" value="1"/>
</dbReference>
<proteinExistence type="predicted"/>
<protein>
    <submittedName>
        <fullName evidence="2">Protein serine/threonine phosphatase 2C</fullName>
    </submittedName>
</protein>
<dbReference type="PANTHER" id="PTHR13832">
    <property type="entry name" value="PROTEIN PHOSPHATASE 2C"/>
    <property type="match status" value="1"/>
</dbReference>
<dbReference type="GO" id="GO:0004722">
    <property type="term" value="F:protein serine/threonine phosphatase activity"/>
    <property type="evidence" value="ECO:0007669"/>
    <property type="project" value="InterPro"/>
</dbReference>
<dbReference type="CDD" id="cd00143">
    <property type="entry name" value="PP2Cc"/>
    <property type="match status" value="1"/>
</dbReference>
<dbReference type="SUPFAM" id="SSF81606">
    <property type="entry name" value="PP2C-like"/>
    <property type="match status" value="1"/>
</dbReference>
<dbReference type="InterPro" id="IPR036457">
    <property type="entry name" value="PPM-type-like_dom_sf"/>
</dbReference>
<dbReference type="HOGENOM" id="CLU_020130_0_0_1"/>
<dbReference type="EMBL" id="JH795857">
    <property type="protein sequence ID" value="EJU04736.1"/>
    <property type="molecule type" value="Genomic_DNA"/>
</dbReference>
<dbReference type="Proteomes" id="UP000030653">
    <property type="component" value="Unassembled WGS sequence"/>
</dbReference>
<dbReference type="GeneID" id="63684816"/>
<dbReference type="InterPro" id="IPR001932">
    <property type="entry name" value="PPM-type_phosphatase-like_dom"/>
</dbReference>
<dbReference type="Gene3D" id="3.60.40.10">
    <property type="entry name" value="PPM-type phosphatase domain"/>
    <property type="match status" value="1"/>
</dbReference>
<name>M5G3E4_DACPD</name>
<evidence type="ECO:0000259" key="1">
    <source>
        <dbReference type="PROSITE" id="PS51746"/>
    </source>
</evidence>
<dbReference type="OrthoDB" id="19329at2759"/>
<keyword evidence="3" id="KW-1185">Reference proteome</keyword>
<dbReference type="SMART" id="SM00332">
    <property type="entry name" value="PP2Cc"/>
    <property type="match status" value="1"/>
</dbReference>
<sequence length="399" mass="44295">MSCRGPVPGTPARGEAGRTLRQMANVLVDDIFPGVHVTTGSLQPFLKKGITNDDRLAVHSVKVALGEFVAAMVIDGHGGEECAAYAQHGIILRELDRCGSICSCTEISGALQRAIKAFDDDLARALKESVTKVPPGDSLSTTFLRDRPLRRLLRCFRGACVVVVLIRPSSRDLWVANLGDCLVVEGHENVEDPSGSWIVRRLTEEHNTSNKDEVKRIQDEHPGEECILDDLVIGRIRPTRTVGNWDQKWPADMVAPLYPFLPFVGDGKPRGRTRLLNISLTPPYQSSVADVRHEKLPSGRGVLIVASDGLPDNCARLTLDPHPDVERRNQEMIESWVRSANRKPLEGLEDVEVTAVERIMRDVLGGTEERKVMINLTDWFHVNIWDDMTVVAIELFLPE</sequence>
<dbReference type="Pfam" id="PF00481">
    <property type="entry name" value="PP2C"/>
    <property type="match status" value="1"/>
</dbReference>
<evidence type="ECO:0000313" key="3">
    <source>
        <dbReference type="Proteomes" id="UP000030653"/>
    </source>
</evidence>